<dbReference type="AlphaFoldDB" id="A0A2U3E2Q9"/>
<accession>A0A2U3E2Q9</accession>
<dbReference type="InterPro" id="IPR004360">
    <property type="entry name" value="Glyas_Fos-R_dOase_dom"/>
</dbReference>
<feature type="region of interest" description="Disordered" evidence="1">
    <location>
        <begin position="1"/>
        <end position="38"/>
    </location>
</feature>
<dbReference type="EMBL" id="LCWV01000014">
    <property type="protein sequence ID" value="PWI68793.1"/>
    <property type="molecule type" value="Genomic_DNA"/>
</dbReference>
<protein>
    <recommendedName>
        <fullName evidence="2">VOC domain-containing protein</fullName>
    </recommendedName>
</protein>
<feature type="domain" description="VOC" evidence="2">
    <location>
        <begin position="123"/>
        <end position="261"/>
    </location>
</feature>
<comment type="caution">
    <text evidence="3">The sequence shown here is derived from an EMBL/GenBank/DDBJ whole genome shotgun (WGS) entry which is preliminary data.</text>
</comment>
<evidence type="ECO:0000256" key="1">
    <source>
        <dbReference type="SAM" id="MobiDB-lite"/>
    </source>
</evidence>
<organism evidence="3 4">
    <name type="scientific">Purpureocillium lilacinum</name>
    <name type="common">Paecilomyces lilacinus</name>
    <dbReference type="NCBI Taxonomy" id="33203"/>
    <lineage>
        <taxon>Eukaryota</taxon>
        <taxon>Fungi</taxon>
        <taxon>Dikarya</taxon>
        <taxon>Ascomycota</taxon>
        <taxon>Pezizomycotina</taxon>
        <taxon>Sordariomycetes</taxon>
        <taxon>Hypocreomycetidae</taxon>
        <taxon>Hypocreales</taxon>
        <taxon>Ophiocordycipitaceae</taxon>
        <taxon>Purpureocillium</taxon>
    </lineage>
</organism>
<evidence type="ECO:0000313" key="4">
    <source>
        <dbReference type="Proteomes" id="UP000245956"/>
    </source>
</evidence>
<dbReference type="PROSITE" id="PS51819">
    <property type="entry name" value="VOC"/>
    <property type="match status" value="1"/>
</dbReference>
<dbReference type="SUPFAM" id="SSF54593">
    <property type="entry name" value="Glyoxalase/Bleomycin resistance protein/Dihydroxybiphenyl dioxygenase"/>
    <property type="match status" value="1"/>
</dbReference>
<name>A0A2U3E2Q9_PURLI</name>
<dbReference type="InterPro" id="IPR037523">
    <property type="entry name" value="VOC_core"/>
</dbReference>
<proteinExistence type="predicted"/>
<sequence>MQRFRNTHSPGFLHDVVPSGLNAPLRPPSSPPTAPNPGIIAAGASIKIACHLGNVGEPHRQTSRLPPTHRAIISALQVAQLRAAGYPGQTVTLNRQHSSSPQHHQPNLTRTYTAKPPTMAPPPLGQIVETILYTSDVDKLAAWYRDVMGLTPFFSAPAGVGFQLPGDTLLLLFDRTKVTEDRASERGVIPKHGSPTGLGQHIAFGCGPAATTQEADAAIDAWEQHFKDKGVKIVGTMRWERGGRSVYVHDAEGHVIEVMTRGVWPVY</sequence>
<evidence type="ECO:0000313" key="3">
    <source>
        <dbReference type="EMBL" id="PWI68793.1"/>
    </source>
</evidence>
<dbReference type="Gene3D" id="3.10.180.10">
    <property type="entry name" value="2,3-Dihydroxybiphenyl 1,2-Dioxygenase, domain 1"/>
    <property type="match status" value="1"/>
</dbReference>
<reference evidence="3 4" key="1">
    <citation type="journal article" date="2016" name="Front. Microbiol.">
        <title>Genome and transcriptome sequences reveal the specific parasitism of the nematophagous Purpureocillium lilacinum 36-1.</title>
        <authorList>
            <person name="Xie J."/>
            <person name="Li S."/>
            <person name="Mo C."/>
            <person name="Xiao X."/>
            <person name="Peng D."/>
            <person name="Wang G."/>
            <person name="Xiao Y."/>
        </authorList>
    </citation>
    <scope>NUCLEOTIDE SEQUENCE [LARGE SCALE GENOMIC DNA]</scope>
    <source>
        <strain evidence="3 4">36-1</strain>
    </source>
</reference>
<feature type="compositionally biased region" description="Polar residues" evidence="1">
    <location>
        <begin position="91"/>
        <end position="112"/>
    </location>
</feature>
<feature type="compositionally biased region" description="Pro residues" evidence="1">
    <location>
        <begin position="25"/>
        <end position="35"/>
    </location>
</feature>
<feature type="region of interest" description="Disordered" evidence="1">
    <location>
        <begin position="91"/>
        <end position="115"/>
    </location>
</feature>
<evidence type="ECO:0000259" key="2">
    <source>
        <dbReference type="PROSITE" id="PS51819"/>
    </source>
</evidence>
<dbReference type="Proteomes" id="UP000245956">
    <property type="component" value="Unassembled WGS sequence"/>
</dbReference>
<dbReference type="InterPro" id="IPR029068">
    <property type="entry name" value="Glyas_Bleomycin-R_OHBP_Dase"/>
</dbReference>
<gene>
    <name evidence="3" type="ORF">PCL_01882</name>
</gene>
<dbReference type="Pfam" id="PF00903">
    <property type="entry name" value="Glyoxalase"/>
    <property type="match status" value="1"/>
</dbReference>